<proteinExistence type="predicted"/>
<evidence type="ECO:0000313" key="1">
    <source>
        <dbReference type="EMBL" id="KRY90800.1"/>
    </source>
</evidence>
<keyword evidence="2" id="KW-1185">Reference proteome</keyword>
<comment type="caution">
    <text evidence="1">The sequence shown here is derived from an EMBL/GenBank/DDBJ whole genome shotgun (WGS) entry which is preliminary data.</text>
</comment>
<protein>
    <submittedName>
        <fullName evidence="1">Uncharacterized protein</fullName>
    </submittedName>
</protein>
<dbReference type="EMBL" id="JYDT01000018">
    <property type="protein sequence ID" value="KRY90800.1"/>
    <property type="molecule type" value="Genomic_DNA"/>
</dbReference>
<sequence>MLQKIKQKITKKADAKMNKNNTCSTMLNFQRKEICIAKKMQTTEKNVQKEQRKAVNRAVLHTVTL</sequence>
<accession>A0A0V1FXR1</accession>
<name>A0A0V1FXR1_TRIPS</name>
<evidence type="ECO:0000313" key="2">
    <source>
        <dbReference type="Proteomes" id="UP000054995"/>
    </source>
</evidence>
<dbReference type="Proteomes" id="UP000054995">
    <property type="component" value="Unassembled WGS sequence"/>
</dbReference>
<gene>
    <name evidence="1" type="ORF">T4D_2202</name>
</gene>
<reference evidence="1 2" key="1">
    <citation type="submission" date="2015-01" db="EMBL/GenBank/DDBJ databases">
        <title>Evolution of Trichinella species and genotypes.</title>
        <authorList>
            <person name="Korhonen P.K."/>
            <person name="Edoardo P."/>
            <person name="Giuseppe L.R."/>
            <person name="Gasser R.B."/>
        </authorList>
    </citation>
    <scope>NUCLEOTIDE SEQUENCE [LARGE SCALE GENOMIC DNA]</scope>
    <source>
        <strain evidence="1">ISS470</strain>
    </source>
</reference>
<organism evidence="1 2">
    <name type="scientific">Trichinella pseudospiralis</name>
    <name type="common">Parasitic roundworm</name>
    <dbReference type="NCBI Taxonomy" id="6337"/>
    <lineage>
        <taxon>Eukaryota</taxon>
        <taxon>Metazoa</taxon>
        <taxon>Ecdysozoa</taxon>
        <taxon>Nematoda</taxon>
        <taxon>Enoplea</taxon>
        <taxon>Dorylaimia</taxon>
        <taxon>Trichinellida</taxon>
        <taxon>Trichinellidae</taxon>
        <taxon>Trichinella</taxon>
    </lineage>
</organism>